<reference evidence="2" key="1">
    <citation type="journal article" date="2024" name="Front. Bioeng. Biotechnol.">
        <title>Genome-scale model development and genomic sequencing of the oleaginous clade Lipomyces.</title>
        <authorList>
            <person name="Czajka J.J."/>
            <person name="Han Y."/>
            <person name="Kim J."/>
            <person name="Mondo S.J."/>
            <person name="Hofstad B.A."/>
            <person name="Robles A."/>
            <person name="Haridas S."/>
            <person name="Riley R."/>
            <person name="LaButti K."/>
            <person name="Pangilinan J."/>
            <person name="Andreopoulos W."/>
            <person name="Lipzen A."/>
            <person name="Yan J."/>
            <person name="Wang M."/>
            <person name="Ng V."/>
            <person name="Grigoriev I.V."/>
            <person name="Spatafora J.W."/>
            <person name="Magnuson J.K."/>
            <person name="Baker S.E."/>
            <person name="Pomraning K.R."/>
        </authorList>
    </citation>
    <scope>NUCLEOTIDE SEQUENCE [LARGE SCALE GENOMIC DNA]</scope>
    <source>
        <strain evidence="2">CBS 10300</strain>
    </source>
</reference>
<accession>A0ACC3TPY3</accession>
<evidence type="ECO:0000313" key="2">
    <source>
        <dbReference type="Proteomes" id="UP001489719"/>
    </source>
</evidence>
<keyword evidence="2" id="KW-1185">Reference proteome</keyword>
<name>A0ACC3TPY3_9ASCO</name>
<dbReference type="EMBL" id="MU970066">
    <property type="protein sequence ID" value="KAK9323065.1"/>
    <property type="molecule type" value="Genomic_DNA"/>
</dbReference>
<organism evidence="1 2">
    <name type="scientific">Lipomyces orientalis</name>
    <dbReference type="NCBI Taxonomy" id="1233043"/>
    <lineage>
        <taxon>Eukaryota</taxon>
        <taxon>Fungi</taxon>
        <taxon>Dikarya</taxon>
        <taxon>Ascomycota</taxon>
        <taxon>Saccharomycotina</taxon>
        <taxon>Lipomycetes</taxon>
        <taxon>Lipomycetales</taxon>
        <taxon>Lipomycetaceae</taxon>
        <taxon>Lipomyces</taxon>
    </lineage>
</organism>
<comment type="caution">
    <text evidence="1">The sequence shown here is derived from an EMBL/GenBank/DDBJ whole genome shotgun (WGS) entry which is preliminary data.</text>
</comment>
<protein>
    <submittedName>
        <fullName evidence="1">MBOAT, membrane-bound O-acyltransferase family-domain-containing protein</fullName>
    </submittedName>
</protein>
<sequence>MLNQGSSGTATASATTVMSDSQHSARRSGKDNEDISAIELVDSGAEVHASSRIISQQQNSRRRQIGKDAEPRNRSADGDRLELTDSTKQDDSKGTVKLSHIYPIHAVSRGSILSRESTTPTPSFVGFRNLAMIVLGEFPSHCAIFVESANSAIAAVSNLRLVIENYSKYGVLIRFSRLGISQKDILYCMFLTATIPLHLFIAIVIERLVAIPTVHYVASLRKSDDKGGNSHPKLGKTAGSISILRPKPKYMWGLIVLLHSVNAMACLWVTTVVVYNSIYHPLLGTACEIHAVIVCLKVASFALTNRDLRESMLNSQPAPAIYNSAPYPKNLTLKNLSYFWWAPTLVYQPVYPRSPSFRPLFFVKRILEMVGLSFLIWFLSAQYAVPTLENSLVHFHSLQFMGIMERLMKLASISMAIWLAGFFCIFQSGLNALAEVMRFGDRSFYDDWWNSKSVGEYWRLWNKPVTNYFRRHIYVPLVRRGWKSATASVMVFFVSAVLHELVVGVPTHNVIGVAFSSMILQIPLIQVTTPLEKMNGPTSGIIGNCIFWFSFFIGQPLGVLLYYFAWNVSMGKSKMSEASGLGTTA</sequence>
<dbReference type="Proteomes" id="UP001489719">
    <property type="component" value="Unassembled WGS sequence"/>
</dbReference>
<gene>
    <name evidence="1" type="ORF">V1517DRAFT_290039</name>
</gene>
<evidence type="ECO:0000313" key="1">
    <source>
        <dbReference type="EMBL" id="KAK9323065.1"/>
    </source>
</evidence>
<proteinExistence type="predicted"/>